<feature type="domain" description="Carrier" evidence="6">
    <location>
        <begin position="3032"/>
        <end position="3107"/>
    </location>
</feature>
<feature type="domain" description="Carrier" evidence="6">
    <location>
        <begin position="956"/>
        <end position="1031"/>
    </location>
</feature>
<dbReference type="SUPFAM" id="SSF56801">
    <property type="entry name" value="Acetyl-CoA synthetase-like"/>
    <property type="match status" value="3"/>
</dbReference>
<dbReference type="InterPro" id="IPR020845">
    <property type="entry name" value="AMP-binding_CS"/>
</dbReference>
<dbReference type="FunFam" id="3.40.50.980:FF:000001">
    <property type="entry name" value="Non-ribosomal peptide synthetase"/>
    <property type="match status" value="1"/>
</dbReference>
<dbReference type="InterPro" id="IPR023213">
    <property type="entry name" value="CAT-like_dom_sf"/>
</dbReference>
<dbReference type="GO" id="GO:0005829">
    <property type="term" value="C:cytosol"/>
    <property type="evidence" value="ECO:0007669"/>
    <property type="project" value="TreeGrafter"/>
</dbReference>
<dbReference type="SMART" id="SM00823">
    <property type="entry name" value="PKS_PP"/>
    <property type="match status" value="3"/>
</dbReference>
<dbReference type="FunFam" id="3.30.300.30:FF:000010">
    <property type="entry name" value="Enterobactin synthetase component F"/>
    <property type="match status" value="2"/>
</dbReference>
<dbReference type="InterPro" id="IPR045851">
    <property type="entry name" value="AMP-bd_C_sf"/>
</dbReference>
<dbReference type="Pfam" id="PF00668">
    <property type="entry name" value="Condensation"/>
    <property type="match status" value="3"/>
</dbReference>
<dbReference type="InterPro" id="IPR029058">
    <property type="entry name" value="AB_hydrolase_fold"/>
</dbReference>
<evidence type="ECO:0000313" key="8">
    <source>
        <dbReference type="Proteomes" id="UP000548304"/>
    </source>
</evidence>
<dbReference type="Gene3D" id="3.40.50.12780">
    <property type="entry name" value="N-terminal domain of ligase-like"/>
    <property type="match status" value="2"/>
</dbReference>
<dbReference type="Gene3D" id="3.30.559.30">
    <property type="entry name" value="Nonribosomal peptide synthetase, condensation domain"/>
    <property type="match status" value="3"/>
</dbReference>
<dbReference type="FunFam" id="1.10.1200.10:FF:000005">
    <property type="entry name" value="Nonribosomal peptide synthetase 1"/>
    <property type="match status" value="1"/>
</dbReference>
<comment type="cofactor">
    <cofactor evidence="1">
        <name>pantetheine 4'-phosphate</name>
        <dbReference type="ChEBI" id="CHEBI:47942"/>
    </cofactor>
</comment>
<protein>
    <submittedName>
        <fullName evidence="7">Amino acid adenylation domain-containing protein</fullName>
    </submittedName>
</protein>
<dbReference type="InterPro" id="IPR010071">
    <property type="entry name" value="AA_adenyl_dom"/>
</dbReference>
<dbReference type="PANTHER" id="PTHR45527:SF1">
    <property type="entry name" value="FATTY ACID SYNTHASE"/>
    <property type="match status" value="1"/>
</dbReference>
<dbReference type="GO" id="GO:0003824">
    <property type="term" value="F:catalytic activity"/>
    <property type="evidence" value="ECO:0007669"/>
    <property type="project" value="InterPro"/>
</dbReference>
<keyword evidence="8" id="KW-1185">Reference proteome</keyword>
<dbReference type="CDD" id="cd17643">
    <property type="entry name" value="A_NRPS_Cytc1-like"/>
    <property type="match status" value="1"/>
</dbReference>
<keyword evidence="3" id="KW-0596">Phosphopantetheine</keyword>
<evidence type="ECO:0000256" key="3">
    <source>
        <dbReference type="ARBA" id="ARBA00022450"/>
    </source>
</evidence>
<keyword evidence="4" id="KW-0597">Phosphoprotein</keyword>
<gene>
    <name evidence="7" type="ORF">FHR84_000735</name>
</gene>
<evidence type="ECO:0000256" key="4">
    <source>
        <dbReference type="ARBA" id="ARBA00022553"/>
    </source>
</evidence>
<dbReference type="FunFam" id="3.40.50.12780:FF:000012">
    <property type="entry name" value="Non-ribosomal peptide synthetase"/>
    <property type="match status" value="1"/>
</dbReference>
<evidence type="ECO:0000259" key="6">
    <source>
        <dbReference type="PROSITE" id="PS50075"/>
    </source>
</evidence>
<feature type="region of interest" description="Disordered" evidence="5">
    <location>
        <begin position="937"/>
        <end position="959"/>
    </location>
</feature>
<dbReference type="GO" id="GO:0031177">
    <property type="term" value="F:phosphopantetheine binding"/>
    <property type="evidence" value="ECO:0007669"/>
    <property type="project" value="InterPro"/>
</dbReference>
<evidence type="ECO:0000256" key="1">
    <source>
        <dbReference type="ARBA" id="ARBA00001957"/>
    </source>
</evidence>
<dbReference type="Gene3D" id="1.10.1200.10">
    <property type="entry name" value="ACP-like"/>
    <property type="match status" value="2"/>
</dbReference>
<dbReference type="FunFam" id="2.30.38.10:FF:000001">
    <property type="entry name" value="Non-ribosomal peptide synthetase PvdI"/>
    <property type="match status" value="3"/>
</dbReference>
<organism evidence="7 8">
    <name type="scientific">Actinopolyspora biskrensis</name>
    <dbReference type="NCBI Taxonomy" id="1470178"/>
    <lineage>
        <taxon>Bacteria</taxon>
        <taxon>Bacillati</taxon>
        <taxon>Actinomycetota</taxon>
        <taxon>Actinomycetes</taxon>
        <taxon>Actinopolysporales</taxon>
        <taxon>Actinopolysporaceae</taxon>
        <taxon>Actinopolyspora</taxon>
    </lineage>
</organism>
<reference evidence="7 8" key="1">
    <citation type="submission" date="2020-07" db="EMBL/GenBank/DDBJ databases">
        <title>Genomic Encyclopedia of Type Strains, Phase III (KMG-III): the genomes of soil and plant-associated and newly described type strains.</title>
        <authorList>
            <person name="Whitman W."/>
        </authorList>
    </citation>
    <scope>NUCLEOTIDE SEQUENCE [LARGE SCALE GENOMIC DNA]</scope>
    <source>
        <strain evidence="7 8">CECT 8576</strain>
    </source>
</reference>
<dbReference type="PROSITE" id="PS50075">
    <property type="entry name" value="CARRIER"/>
    <property type="match status" value="3"/>
</dbReference>
<dbReference type="InterPro" id="IPR001242">
    <property type="entry name" value="Condensation_dom"/>
</dbReference>
<dbReference type="Pfam" id="PF13193">
    <property type="entry name" value="AMP-binding_C"/>
    <property type="match status" value="3"/>
</dbReference>
<name>A0A852YRR7_9ACTN</name>
<evidence type="ECO:0000256" key="2">
    <source>
        <dbReference type="ARBA" id="ARBA00006432"/>
    </source>
</evidence>
<dbReference type="GO" id="GO:0008610">
    <property type="term" value="P:lipid biosynthetic process"/>
    <property type="evidence" value="ECO:0007669"/>
    <property type="project" value="UniProtKB-ARBA"/>
</dbReference>
<dbReference type="InterPro" id="IPR000873">
    <property type="entry name" value="AMP-dep_synth/lig_dom"/>
</dbReference>
<feature type="domain" description="Carrier" evidence="6">
    <location>
        <begin position="1995"/>
        <end position="2070"/>
    </location>
</feature>
<dbReference type="Gene3D" id="2.30.38.10">
    <property type="entry name" value="Luciferase, Domain 3"/>
    <property type="match status" value="1"/>
</dbReference>
<dbReference type="SUPFAM" id="SSF52777">
    <property type="entry name" value="CoA-dependent acyltransferases"/>
    <property type="match status" value="6"/>
</dbReference>
<dbReference type="EMBL" id="JACBYW010000001">
    <property type="protein sequence ID" value="NYH77421.1"/>
    <property type="molecule type" value="Genomic_DNA"/>
</dbReference>
<dbReference type="PANTHER" id="PTHR45527">
    <property type="entry name" value="NONRIBOSOMAL PEPTIDE SYNTHETASE"/>
    <property type="match status" value="1"/>
</dbReference>
<comment type="similarity">
    <text evidence="2">Belongs to the ATP-dependent AMP-binding enzyme family.</text>
</comment>
<sequence length="3117" mass="340129">MSPDRRASASVHPLSAAQESIWYSHLLDEQKNVCNFYAYLDIRGPIEPRLLIAAIRQTVSEVDALRTVFVDVDGTVQQKILPVVEPAIDVVDLRCHADPHDAAFEWMEKRRRAPFDMSGSPPMDYALLQLADESWYFYLCYHHIVADGIAMTAILERIGVLYSASVSGRSAPPAPFGGLADHLDEDREYQSSSSSADSAAWWRGRMYGTPAPTHLSGRALSVRGTRRRTVALSSKVFDGFRRAAESAGTSWFQLLAGAIAAYAGWVRDESEVMLSLVVSGRGTPTARRVPTTTANVLPLRLDAARNATWAELATGMAAEVRRLIQHQRYRGEYVRRDHLRRTPDPYFGPLLIKSPFPEEIFFGDSPATFHQMWVPAYDMAVVSQQTAGGRLLVDLHGNVDLYDDRDLESHRDRLLTLLSHIAESGARTTLVDVDLVGSATRECIVGWSRPEPDIGPRTATLPELFAEQVARDPGATALVHEGRSWTYGELNAWSNRLAWHLREHGAGPEQRVALRLGRSPLLVVAVLGVTKTGAAYVPVDPDYPQDRIDLVLADAQAMMVLDEEVVGDVQLDRYPAVDLSPGVDPSNVAYVIYTSGSTGRPKGVEITHRNVTRLMASTRRLFTFGADDAWTWFHSASFDFSVWEMWGAFTHGARLVAVPREVTRDPERFLSLIRDQRISVLSITPSMFGHMAALDAAHHSGIGASLRTVVFGGEAFDRSAMRAWYSRHAEEPMSYANMYGITECTVHVTLSWVDPAEPSADGNAVPVGGPLPGWGTFVLDGELRLVPPGIVGELYVAGAGVARGYANRPDLTAERFVACPFGPAGTRMYRTGDLVRWDVDGRLSFVGRADEQVKVRGFRIEPGEIESVLHGYPGVSRTIVRPHEDDSGERRLIAYVVAGPDVEGNSVRHWLAQRLPEYMVPAAVVVREAFALTANGKIDSSELPPPEYPTNASGHPPRTPREELLCGLFRNVLGVTVVSVDDSFFDLRGHSLLVTRLISRIRADIGVELSMQAVFDAPTVAGLAKRIAQSEGQVRPLLRPKPRPDAPPASFGQRRLWFAHALDDGSFTYNIPVSWRLHGMLDVPALRGAVEDLLGRHESLRTLFVEVGGEPCQRILDLADVELPWSQRQVRDDDLETVLLSEARRPFDLTVDVPIRVCLVELDPETHVMLVVLHHIAGDGWSMDPLARDLGAAYRARSTGAEPSWAPLPAQYADYAMWQHALLGDRENPESLYRRQIAYWVDELRGLPDVVELPFDRPRTAATSSAGDVVAFEIDADLHAALLRVAGDQSATLAMALHAGLAVLLTRLGAGTDIAVGSPVAGRMDHALEDMIGFFVNVLVLRADTSGDPTFVEILRRVRRKSLGAYEHQDIPFDHLVEVLNPSRSAARHPLVQVTLALQSEVTPLQLDGLSSRPERVDPGVSHFDLALNLTEKTTSAGSPAGIEAAAVYSTDLFDRTTIVEFVERWTRVLKELVADPGTRIDRVDVLLPGEAERVLDWSGPGRARSAVTLVETFRETVAEHGLATALAFEGRRWTFRELDAWSDRIAHHLARRGVGPERRVAVVLERSPLLVATILGIVKLGAAYVPIDPGYPAERRKFMIDDTAAVVTLDAEWVQHRLDDLPLDESQPFPTPDARHAACVLYTSGSTGKPKGVEVTQENVLDLASDSCWGSEHRRILAHAPQTFDPMTYEVWVPLLSGGTVVVSPPGRPDIAALARSIVHGEVTGLCLTAGLFAAIAENHPGCLASVESVWTGGDVVTAEPFRQILHGSPGTAVVNSYGPTETTTFSTYQALKPADVEADPVTMGRPMDGTRTFVLDECLRLVPRGVVGELYVAGSGVARGYVGRAGLTAERFVACPFGPRGARMYRTGDLVRWGAGGSLYFVGRVDDQVKVRGFRVEPGEIESVLREHPDVGQAVVVARDDHSGDRRVVGYVTPVRDGLDGAELRRWVAGRVPDHMVPAAVVVVGELPLTANGKVDRRALPAPDYRSAPGGREPRNPREELLCGLFSEILGVSPISIDDDFFDRGGHSLLVIRLISRMRSVLGAEIPVQTVFDVPTVAELAERSSRSGARVRRPFAAQPRPEAVPLSFGQRRLWFVNRMESGSPLYNTPLAWRVSGTLDVAALRQAFTDVLARHESLRTIVDEVDGEPYQHIVDVTRARVPWTQQRVADDEVADALLGATRHAFDLTTELPIRVSLFRVRDDEFVLLVLLHHIAGDGWSVGPLTRDLTVAYAARQAGTVPSWKPLPAQYADYAVWQRELLSDRSDTDSLYYRQVAYWLAELQDAPESVSLPSDRPRPAVSSYFGDVLRIEIEPELHAGLSRIARENGATTSMVLHAALAVLMTRLGAGNDITIGSPIAGRVDEALEDVIGFFVNFWVLRTDTSGDPAFVEILRRVRRKSLGAYDHQDVPFDHLVELLNPPRSMARHPVFQVALALQNDVTDTLQLSGLDVRTEPVSIDTSPLDLTLSLTENHTAAGNPAGITGSAVYSTDLFDATTVETMVARWKQVLAQVVAEPARPVGLLDVFVPGEDAELLRWSESAFGPASSTTSIAALFADAVTRNPGATAMTFRGCEWSYGELNAWSNRIAHRLIEDGARAEQRVALILERSPLLVAAVLGVSKTGAAYVPVDPDYPDERTAFILGDSKPVITIDDTWALDLERYPTSDPVSDPSGAYNVAYVIYTSGSTGTPKGTEVTNHGIGSLSAAQVRAAGLGAQSRVLQASSPGFDSMVAELAMTFRAGATLVIPTAEELAGDGLASILSLEAVTHVTLPPSVLATVDEREKYEQFSDLATLIVAGEALSSALAARWAAGRRLLNAYGPTEATVCTTIDVVSRKSDISIGRPIDGAQAFVLDECLRLVPRGVVGELYVAGSGVARGYVGRAGLTAERFVACPFGPRGARMYRTGDLVRWGAGGSLYFVGRVDDQVKVRGFRVEPGEIESVLREHPDVGQAVVVARDDHSGDRRVVGYVTPVRDGLDGAELRRWVAGRVPDHMVPAAVVVVGELPLTANGKVDRRALPAPDYDSTRTGRGPRNEREQVLCALFAEVLGLSAVSIDDDFFDRGGHSLLATRLISRIRSALKVEVLIRTVFEAPTVAELAAHIDNAAMARPKLRRMR</sequence>
<dbReference type="InterPro" id="IPR036736">
    <property type="entry name" value="ACP-like_sf"/>
</dbReference>
<dbReference type="InterPro" id="IPR020806">
    <property type="entry name" value="PKS_PP-bd"/>
</dbReference>
<dbReference type="Pfam" id="PF00550">
    <property type="entry name" value="PP-binding"/>
    <property type="match status" value="3"/>
</dbReference>
<dbReference type="Gene3D" id="3.30.559.10">
    <property type="entry name" value="Chloramphenicol acetyltransferase-like domain"/>
    <property type="match status" value="3"/>
</dbReference>
<dbReference type="Gene3D" id="3.30.300.30">
    <property type="match status" value="3"/>
</dbReference>
<dbReference type="Gene3D" id="3.40.50.1820">
    <property type="entry name" value="alpha/beta hydrolase"/>
    <property type="match status" value="1"/>
</dbReference>
<dbReference type="Pfam" id="PF00501">
    <property type="entry name" value="AMP-binding"/>
    <property type="match status" value="3"/>
</dbReference>
<dbReference type="FunFam" id="1.10.1200.10:FF:000016">
    <property type="entry name" value="Non-ribosomal peptide synthase"/>
    <property type="match status" value="2"/>
</dbReference>
<dbReference type="PROSITE" id="PS00455">
    <property type="entry name" value="AMP_BINDING"/>
    <property type="match status" value="3"/>
</dbReference>
<dbReference type="InterPro" id="IPR025110">
    <property type="entry name" value="AMP-bd_C"/>
</dbReference>
<dbReference type="GO" id="GO:0044550">
    <property type="term" value="P:secondary metabolite biosynthetic process"/>
    <property type="evidence" value="ECO:0007669"/>
    <property type="project" value="UniProtKB-ARBA"/>
</dbReference>
<dbReference type="Gene3D" id="3.40.50.980">
    <property type="match status" value="2"/>
</dbReference>
<accession>A0A852YRR7</accession>
<dbReference type="NCBIfam" id="TIGR01733">
    <property type="entry name" value="AA-adenyl-dom"/>
    <property type="match status" value="3"/>
</dbReference>
<dbReference type="GO" id="GO:0072330">
    <property type="term" value="P:monocarboxylic acid biosynthetic process"/>
    <property type="evidence" value="ECO:0007669"/>
    <property type="project" value="UniProtKB-ARBA"/>
</dbReference>
<dbReference type="InterPro" id="IPR042099">
    <property type="entry name" value="ANL_N_sf"/>
</dbReference>
<dbReference type="SUPFAM" id="SSF47336">
    <property type="entry name" value="ACP-like"/>
    <property type="match status" value="3"/>
</dbReference>
<dbReference type="GO" id="GO:0043041">
    <property type="term" value="P:amino acid activation for nonribosomal peptide biosynthetic process"/>
    <property type="evidence" value="ECO:0007669"/>
    <property type="project" value="TreeGrafter"/>
</dbReference>
<dbReference type="CDD" id="cd12117">
    <property type="entry name" value="A_NRPS_Srf_like"/>
    <property type="match status" value="1"/>
</dbReference>
<dbReference type="CDD" id="cd19540">
    <property type="entry name" value="LCL_NRPS-like"/>
    <property type="match status" value="2"/>
</dbReference>
<evidence type="ECO:0000256" key="5">
    <source>
        <dbReference type="SAM" id="MobiDB-lite"/>
    </source>
</evidence>
<evidence type="ECO:0000313" key="7">
    <source>
        <dbReference type="EMBL" id="NYH77421.1"/>
    </source>
</evidence>
<proteinExistence type="inferred from homology"/>
<dbReference type="InterPro" id="IPR009081">
    <property type="entry name" value="PP-bd_ACP"/>
</dbReference>
<dbReference type="Proteomes" id="UP000548304">
    <property type="component" value="Unassembled WGS sequence"/>
</dbReference>
<dbReference type="RefSeq" id="WP_179533959.1">
    <property type="nucleotide sequence ID" value="NZ_JACBYW010000001.1"/>
</dbReference>
<comment type="caution">
    <text evidence="7">The sequence shown here is derived from an EMBL/GenBank/DDBJ whole genome shotgun (WGS) entry which is preliminary data.</text>
</comment>
<dbReference type="NCBIfam" id="NF003417">
    <property type="entry name" value="PRK04813.1"/>
    <property type="match status" value="3"/>
</dbReference>